<evidence type="ECO:0000313" key="9">
    <source>
        <dbReference type="EMBL" id="XBS18908.1"/>
    </source>
</evidence>
<dbReference type="InterPro" id="IPR008929">
    <property type="entry name" value="Chondroitin_lyas"/>
</dbReference>
<feature type="transmembrane region" description="Helical" evidence="6">
    <location>
        <begin position="12"/>
        <end position="33"/>
    </location>
</feature>
<dbReference type="AlphaFoldDB" id="A0AAU7NPL4"/>
<evidence type="ECO:0000256" key="3">
    <source>
        <dbReference type="ARBA" id="ARBA00022764"/>
    </source>
</evidence>
<dbReference type="InterPro" id="IPR032518">
    <property type="entry name" value="HepII_N"/>
</dbReference>
<keyword evidence="3" id="KW-0574">Periplasm</keyword>
<keyword evidence="6" id="KW-1133">Transmembrane helix</keyword>
<evidence type="ECO:0000256" key="2">
    <source>
        <dbReference type="ARBA" id="ARBA00022729"/>
    </source>
</evidence>
<dbReference type="PANTHER" id="PTHR39210:SF1">
    <property type="entry name" value="HEPARIN-SULFATE LYASE"/>
    <property type="match status" value="1"/>
</dbReference>
<keyword evidence="6" id="KW-0472">Membrane</keyword>
<dbReference type="Gene3D" id="1.50.10.100">
    <property type="entry name" value="Chondroitin AC/alginate lyase"/>
    <property type="match status" value="1"/>
</dbReference>
<gene>
    <name evidence="9" type="ORF">Q9L42_011020</name>
</gene>
<keyword evidence="2" id="KW-0732">Signal</keyword>
<evidence type="ECO:0000256" key="1">
    <source>
        <dbReference type="ARBA" id="ARBA00004418"/>
    </source>
</evidence>
<feature type="domain" description="Heparinase II/III-like C-terminal" evidence="7">
    <location>
        <begin position="353"/>
        <end position="436"/>
    </location>
</feature>
<proteinExistence type="predicted"/>
<reference evidence="9 10" key="1">
    <citation type="journal article" date="2024" name="Microbiology">
        <title>Methylomarinum rosea sp. nov., a novel halophilic methanotrophic bacterium from the hypersaline Lake Elton.</title>
        <authorList>
            <person name="Suleimanov R.Z."/>
            <person name="Oshkin I.Y."/>
            <person name="Danilova O.V."/>
            <person name="Suzina N.E."/>
            <person name="Dedysh S.N."/>
        </authorList>
    </citation>
    <scope>NUCLEOTIDE SEQUENCE [LARGE SCALE GENOMIC DNA]</scope>
    <source>
        <strain evidence="9 10">Ch1-1</strain>
    </source>
</reference>
<dbReference type="GO" id="GO:0016829">
    <property type="term" value="F:lyase activity"/>
    <property type="evidence" value="ECO:0007669"/>
    <property type="project" value="UniProtKB-KW"/>
</dbReference>
<dbReference type="RefSeq" id="WP_349431077.1">
    <property type="nucleotide sequence ID" value="NZ_CP157743.1"/>
</dbReference>
<evidence type="ECO:0000259" key="7">
    <source>
        <dbReference type="Pfam" id="PF07940"/>
    </source>
</evidence>
<feature type="domain" description="Heparinase II N-terminal" evidence="8">
    <location>
        <begin position="137"/>
        <end position="294"/>
    </location>
</feature>
<feature type="region of interest" description="Disordered" evidence="5">
    <location>
        <begin position="437"/>
        <end position="466"/>
    </location>
</feature>
<dbReference type="EMBL" id="CP157743">
    <property type="protein sequence ID" value="XBS18908.1"/>
    <property type="molecule type" value="Genomic_DNA"/>
</dbReference>
<evidence type="ECO:0000313" key="10">
    <source>
        <dbReference type="Proteomes" id="UP001225378"/>
    </source>
</evidence>
<dbReference type="GO" id="GO:0042597">
    <property type="term" value="C:periplasmic space"/>
    <property type="evidence" value="ECO:0007669"/>
    <property type="project" value="UniProtKB-SubCell"/>
</dbReference>
<accession>A0AAU7NPL4</accession>
<dbReference type="SUPFAM" id="SSF48230">
    <property type="entry name" value="Chondroitin AC/alginate lyase"/>
    <property type="match status" value="1"/>
</dbReference>
<dbReference type="Pfam" id="PF07940">
    <property type="entry name" value="Hepar_II_III_C"/>
    <property type="match status" value="1"/>
</dbReference>
<comment type="subcellular location">
    <subcellularLocation>
        <location evidence="1">Periplasm</location>
    </subcellularLocation>
</comment>
<keyword evidence="6" id="KW-0812">Transmembrane</keyword>
<dbReference type="KEGG" id="mech:Q9L42_011020"/>
<dbReference type="PANTHER" id="PTHR39210">
    <property type="entry name" value="HEPARIN-SULFATE LYASE"/>
    <property type="match status" value="1"/>
</dbReference>
<protein>
    <submittedName>
        <fullName evidence="9">Heparinase II/III family protein</fullName>
    </submittedName>
</protein>
<evidence type="ECO:0000259" key="8">
    <source>
        <dbReference type="Pfam" id="PF16332"/>
    </source>
</evidence>
<dbReference type="Proteomes" id="UP001225378">
    <property type="component" value="Chromosome"/>
</dbReference>
<evidence type="ECO:0000256" key="6">
    <source>
        <dbReference type="SAM" id="Phobius"/>
    </source>
</evidence>
<dbReference type="Pfam" id="PF16332">
    <property type="entry name" value="DUF4962"/>
    <property type="match status" value="1"/>
</dbReference>
<dbReference type="InterPro" id="IPR012480">
    <property type="entry name" value="Hepar_II_III_C"/>
</dbReference>
<evidence type="ECO:0000256" key="4">
    <source>
        <dbReference type="ARBA" id="ARBA00023239"/>
    </source>
</evidence>
<organism evidence="9 10">
    <name type="scientific">Methylomarinum roseum</name>
    <dbReference type="NCBI Taxonomy" id="3067653"/>
    <lineage>
        <taxon>Bacteria</taxon>
        <taxon>Pseudomonadati</taxon>
        <taxon>Pseudomonadota</taxon>
        <taxon>Gammaproteobacteria</taxon>
        <taxon>Methylococcales</taxon>
        <taxon>Methylococcaceae</taxon>
        <taxon>Methylomarinum</taxon>
    </lineage>
</organism>
<name>A0AAU7NPL4_9GAMM</name>
<evidence type="ECO:0000256" key="5">
    <source>
        <dbReference type="SAM" id="MobiDB-lite"/>
    </source>
</evidence>
<keyword evidence="10" id="KW-1185">Reference proteome</keyword>
<dbReference type="Gene3D" id="2.70.98.70">
    <property type="match status" value="1"/>
</dbReference>
<keyword evidence="4" id="KW-0456">Lyase</keyword>
<sequence>MNEHPGRHKQISILAIFTATIIAGILIATTLVYTAEHDQTPQEPPLADNIAKIEIANFRRQHPRLPAPTADDISQIQKHYPNVARATLNVDKHSPRDLYRTIVKTTFHPTPASLNEVYRLMTNLKFSGRGDRQAKPLAQAYDWLYDSWSAEQKQNLQQKLAEGCRYLIDVIDKQQLSPYNVFLYNSPFQALMATAIALYQDHPYGGKCMHYTRNLWINRVLPVWRQIMGKNGGWHEGLEYVGIGIGQAVYQVPAMWRKATGEDLFKTEAGIKGFLDFLIYRTRPDGTHMRWGDGAYFDRIVSDRLALAIEYNHKAAYSFKGCPRPFASSTYPWGPLTTDRLCDSNALHRLPLEKHFDGIGMVVARSNWDNDATYVTFKAGDNYWSHSHLDQGSFTLYKGGPLIIDSGLYGPRYGSDHHMNYSYQSIAHNVITVTDEQDNVPAPGKDKKPPRPIANDGGQRRIGSGWGVEPAPMDLNEWLNKKDLYHSGKIEKYYADENFVIAIADLTPAYTNQKSGSGAFSARSRRVEDYWRTFIYDKKLDIVIIHDDITSTDKNFVKRSIFHTINQPQQENNKIVSRVLSNSPLFIQPSGELEATVLFPKKAHINIIGGKGAEFLVDGKNYDENGTLWDVVQKRTRNPPEPGSWRVEITPPSAQNKDRFLIVYNPKLSNDRENLSIKRLETQSQIGCRIEGSTLAHEFLFAENEHDLTIKLSNGLKQKTINLSVP</sequence>